<accession>A0A9P9DEN9</accession>
<dbReference type="EC" id="2.7.11.1" evidence="1"/>
<keyword evidence="4" id="KW-0547">Nucleotide-binding</keyword>
<evidence type="ECO:0000256" key="2">
    <source>
        <dbReference type="ARBA" id="ARBA00022527"/>
    </source>
</evidence>
<feature type="compositionally biased region" description="Gly residues" evidence="9">
    <location>
        <begin position="705"/>
        <end position="717"/>
    </location>
</feature>
<dbReference type="InterPro" id="IPR011009">
    <property type="entry name" value="Kinase-like_dom_sf"/>
</dbReference>
<proteinExistence type="predicted"/>
<dbReference type="PROSITE" id="PS50011">
    <property type="entry name" value="PROTEIN_KINASE_DOM"/>
    <property type="match status" value="1"/>
</dbReference>
<keyword evidence="6" id="KW-0067">ATP-binding</keyword>
<evidence type="ECO:0000256" key="3">
    <source>
        <dbReference type="ARBA" id="ARBA00022679"/>
    </source>
</evidence>
<gene>
    <name evidence="11" type="ORF">B0J11DRAFT_617654</name>
</gene>
<evidence type="ECO:0000256" key="7">
    <source>
        <dbReference type="ARBA" id="ARBA00047899"/>
    </source>
</evidence>
<feature type="compositionally biased region" description="Low complexity" evidence="9">
    <location>
        <begin position="695"/>
        <end position="704"/>
    </location>
</feature>
<name>A0A9P9DEN9_9PLEO</name>
<feature type="region of interest" description="Disordered" evidence="9">
    <location>
        <begin position="663"/>
        <end position="738"/>
    </location>
</feature>
<evidence type="ECO:0000256" key="8">
    <source>
        <dbReference type="ARBA" id="ARBA00048679"/>
    </source>
</evidence>
<evidence type="ECO:0000256" key="4">
    <source>
        <dbReference type="ARBA" id="ARBA00022741"/>
    </source>
</evidence>
<dbReference type="PANTHER" id="PTHR43671:SF98">
    <property type="entry name" value="SERINE_THREONINE-PROTEIN KINASE NEK11"/>
    <property type="match status" value="1"/>
</dbReference>
<evidence type="ECO:0000256" key="6">
    <source>
        <dbReference type="ARBA" id="ARBA00022840"/>
    </source>
</evidence>
<dbReference type="SUPFAM" id="SSF56112">
    <property type="entry name" value="Protein kinase-like (PK-like)"/>
    <property type="match status" value="1"/>
</dbReference>
<evidence type="ECO:0000256" key="9">
    <source>
        <dbReference type="SAM" id="MobiDB-lite"/>
    </source>
</evidence>
<evidence type="ECO:0000259" key="10">
    <source>
        <dbReference type="PROSITE" id="PS50011"/>
    </source>
</evidence>
<organism evidence="11 12">
    <name type="scientific">Dendryphion nanum</name>
    <dbReference type="NCBI Taxonomy" id="256645"/>
    <lineage>
        <taxon>Eukaryota</taxon>
        <taxon>Fungi</taxon>
        <taxon>Dikarya</taxon>
        <taxon>Ascomycota</taxon>
        <taxon>Pezizomycotina</taxon>
        <taxon>Dothideomycetes</taxon>
        <taxon>Pleosporomycetidae</taxon>
        <taxon>Pleosporales</taxon>
        <taxon>Torulaceae</taxon>
        <taxon>Dendryphion</taxon>
    </lineage>
</organism>
<feature type="compositionally biased region" description="Low complexity" evidence="9">
    <location>
        <begin position="15"/>
        <end position="46"/>
    </location>
</feature>
<dbReference type="SMART" id="SM00220">
    <property type="entry name" value="S_TKc"/>
    <property type="match status" value="1"/>
</dbReference>
<dbReference type="Gene3D" id="1.10.510.10">
    <property type="entry name" value="Transferase(Phosphotransferase) domain 1"/>
    <property type="match status" value="1"/>
</dbReference>
<dbReference type="AlphaFoldDB" id="A0A9P9DEN9"/>
<comment type="catalytic activity">
    <reaction evidence="7">
        <text>L-threonyl-[protein] + ATP = O-phospho-L-threonyl-[protein] + ADP + H(+)</text>
        <dbReference type="Rhea" id="RHEA:46608"/>
        <dbReference type="Rhea" id="RHEA-COMP:11060"/>
        <dbReference type="Rhea" id="RHEA-COMP:11605"/>
        <dbReference type="ChEBI" id="CHEBI:15378"/>
        <dbReference type="ChEBI" id="CHEBI:30013"/>
        <dbReference type="ChEBI" id="CHEBI:30616"/>
        <dbReference type="ChEBI" id="CHEBI:61977"/>
        <dbReference type="ChEBI" id="CHEBI:456216"/>
        <dbReference type="EC" id="2.7.11.1"/>
    </reaction>
</comment>
<dbReference type="InterPro" id="IPR050660">
    <property type="entry name" value="NEK_Ser/Thr_kinase"/>
</dbReference>
<evidence type="ECO:0000313" key="11">
    <source>
        <dbReference type="EMBL" id="KAH7117831.1"/>
    </source>
</evidence>
<dbReference type="EMBL" id="JAGMWT010000013">
    <property type="protein sequence ID" value="KAH7117831.1"/>
    <property type="molecule type" value="Genomic_DNA"/>
</dbReference>
<dbReference type="OrthoDB" id="310217at2759"/>
<feature type="region of interest" description="Disordered" evidence="9">
    <location>
        <begin position="1"/>
        <end position="57"/>
    </location>
</feature>
<dbReference type="Proteomes" id="UP000700596">
    <property type="component" value="Unassembled WGS sequence"/>
</dbReference>
<keyword evidence="3" id="KW-0808">Transferase</keyword>
<reference evidence="11" key="1">
    <citation type="journal article" date="2021" name="Nat. Commun.">
        <title>Genetic determinants of endophytism in the Arabidopsis root mycobiome.</title>
        <authorList>
            <person name="Mesny F."/>
            <person name="Miyauchi S."/>
            <person name="Thiergart T."/>
            <person name="Pickel B."/>
            <person name="Atanasova L."/>
            <person name="Karlsson M."/>
            <person name="Huettel B."/>
            <person name="Barry K.W."/>
            <person name="Haridas S."/>
            <person name="Chen C."/>
            <person name="Bauer D."/>
            <person name="Andreopoulos W."/>
            <person name="Pangilinan J."/>
            <person name="LaButti K."/>
            <person name="Riley R."/>
            <person name="Lipzen A."/>
            <person name="Clum A."/>
            <person name="Drula E."/>
            <person name="Henrissat B."/>
            <person name="Kohler A."/>
            <person name="Grigoriev I.V."/>
            <person name="Martin F.M."/>
            <person name="Hacquard S."/>
        </authorList>
    </citation>
    <scope>NUCLEOTIDE SEQUENCE</scope>
    <source>
        <strain evidence="11">MPI-CAGE-CH-0243</strain>
    </source>
</reference>
<evidence type="ECO:0000256" key="1">
    <source>
        <dbReference type="ARBA" id="ARBA00012513"/>
    </source>
</evidence>
<keyword evidence="2" id="KW-0723">Serine/threonine-protein kinase</keyword>
<evidence type="ECO:0000313" key="12">
    <source>
        <dbReference type="Proteomes" id="UP000700596"/>
    </source>
</evidence>
<sequence length="738" mass="83173">MGEWDEVPVMSDPLSTGTGPGVAPAGSAAGPATGSAAGSVAGTPAGPAAPPTSYTHERRRNDAPFRYWLTFNEYQFFAFIEYTEPTKIRTLETQWANYLEMASPQHDLSEDPLIDIYLTGNTYPGFEVEDLPNEVEFLQWDEALHPPGYVTHEFAEIALEAAELEYASSLDQNSDELRFFLGYVRGWQIDHHTYTDPALVESYQKASRKERFNVIRKGNEQRPHYATSAPVGPWQGWTPKAYPPEIVVHRNVERYRNVRNDDDNYSESSSDYFSDASGDHEEVEYGWNKPTNPPTLNDERRLRRHMSRVIQDSGEWKFVKEIHNVSRMPNARNLYLFALRDQQKKTIRRIVVKKQTFESLDDLRSARGEYSFHNRITKVKSDYILPLLAGSQRNIEVGPPYQSYLYLDYLKFGDLKNLIPEGFIWHAFYGLAEALYVMATGRVANPDFPGTLQQCERRLKAERTWRPLIHQDIKAMNIGLQTPALNSKYPGLRRPLLLDFGLVKEFEGELGYGTRGWKAPEQRDDEQNFINGAKFQTIDSQADIYAVGLVIMNLMSSPGSQPRAVGVRTLIQPVQHRPNYQGMYSQELENLVKTCVQPNSIMRPHVAELLYDTRKGFEKYQKAYGSVVGLSENEVPAPYRLDVLNTLDQSDDLDFAGSLDAAGAADAATPMKRRSPEGPNAPSKRSKRPSRSRGNDQGQDNQEGGADGGGANEGGPGQPRDEPVATRNRTPPFIASMD</sequence>
<comment type="caution">
    <text evidence="11">The sequence shown here is derived from an EMBL/GenBank/DDBJ whole genome shotgun (WGS) entry which is preliminary data.</text>
</comment>
<dbReference type="GO" id="GO:0005524">
    <property type="term" value="F:ATP binding"/>
    <property type="evidence" value="ECO:0007669"/>
    <property type="project" value="UniProtKB-KW"/>
</dbReference>
<comment type="catalytic activity">
    <reaction evidence="8">
        <text>L-seryl-[protein] + ATP = O-phospho-L-seryl-[protein] + ADP + H(+)</text>
        <dbReference type="Rhea" id="RHEA:17989"/>
        <dbReference type="Rhea" id="RHEA-COMP:9863"/>
        <dbReference type="Rhea" id="RHEA-COMP:11604"/>
        <dbReference type="ChEBI" id="CHEBI:15378"/>
        <dbReference type="ChEBI" id="CHEBI:29999"/>
        <dbReference type="ChEBI" id="CHEBI:30616"/>
        <dbReference type="ChEBI" id="CHEBI:83421"/>
        <dbReference type="ChEBI" id="CHEBI:456216"/>
        <dbReference type="EC" id="2.7.11.1"/>
    </reaction>
</comment>
<dbReference type="GO" id="GO:0004674">
    <property type="term" value="F:protein serine/threonine kinase activity"/>
    <property type="evidence" value="ECO:0007669"/>
    <property type="project" value="UniProtKB-KW"/>
</dbReference>
<evidence type="ECO:0000256" key="5">
    <source>
        <dbReference type="ARBA" id="ARBA00022777"/>
    </source>
</evidence>
<dbReference type="InterPro" id="IPR000719">
    <property type="entry name" value="Prot_kinase_dom"/>
</dbReference>
<feature type="domain" description="Protein kinase" evidence="10">
    <location>
        <begin position="322"/>
        <end position="617"/>
    </location>
</feature>
<keyword evidence="5 11" id="KW-0418">Kinase</keyword>
<keyword evidence="12" id="KW-1185">Reference proteome</keyword>
<protein>
    <recommendedName>
        <fullName evidence="1">non-specific serine/threonine protein kinase</fullName>
        <ecNumber evidence="1">2.7.11.1</ecNumber>
    </recommendedName>
</protein>
<dbReference type="PANTHER" id="PTHR43671">
    <property type="entry name" value="SERINE/THREONINE-PROTEIN KINASE NEK"/>
    <property type="match status" value="1"/>
</dbReference>